<accession>A0A3M7QTP1</accession>
<evidence type="ECO:0000313" key="1">
    <source>
        <dbReference type="EMBL" id="RNA14484.1"/>
    </source>
</evidence>
<dbReference type="AlphaFoldDB" id="A0A3M7QTP1"/>
<gene>
    <name evidence="1" type="ORF">BpHYR1_013315</name>
</gene>
<protein>
    <submittedName>
        <fullName evidence="1">Uncharacterized protein</fullName>
    </submittedName>
</protein>
<comment type="caution">
    <text evidence="1">The sequence shown here is derived from an EMBL/GenBank/DDBJ whole genome shotgun (WGS) entry which is preliminary data.</text>
</comment>
<dbReference type="EMBL" id="REGN01005170">
    <property type="protein sequence ID" value="RNA14484.1"/>
    <property type="molecule type" value="Genomic_DNA"/>
</dbReference>
<keyword evidence="2" id="KW-1185">Reference proteome</keyword>
<dbReference type="Proteomes" id="UP000276133">
    <property type="component" value="Unassembled WGS sequence"/>
</dbReference>
<evidence type="ECO:0000313" key="2">
    <source>
        <dbReference type="Proteomes" id="UP000276133"/>
    </source>
</evidence>
<proteinExistence type="predicted"/>
<sequence>MPEFNPKIGISGPVFSIRVFILNKLIKKNKPLSHQKILLNSYSLQKRFQFESEIWQLMI</sequence>
<organism evidence="1 2">
    <name type="scientific">Brachionus plicatilis</name>
    <name type="common">Marine rotifer</name>
    <name type="synonym">Brachionus muelleri</name>
    <dbReference type="NCBI Taxonomy" id="10195"/>
    <lineage>
        <taxon>Eukaryota</taxon>
        <taxon>Metazoa</taxon>
        <taxon>Spiralia</taxon>
        <taxon>Gnathifera</taxon>
        <taxon>Rotifera</taxon>
        <taxon>Eurotatoria</taxon>
        <taxon>Monogononta</taxon>
        <taxon>Pseudotrocha</taxon>
        <taxon>Ploima</taxon>
        <taxon>Brachionidae</taxon>
        <taxon>Brachionus</taxon>
    </lineage>
</organism>
<reference evidence="1 2" key="1">
    <citation type="journal article" date="2018" name="Sci. Rep.">
        <title>Genomic signatures of local adaptation to the degree of environmental predictability in rotifers.</title>
        <authorList>
            <person name="Franch-Gras L."/>
            <person name="Hahn C."/>
            <person name="Garcia-Roger E.M."/>
            <person name="Carmona M.J."/>
            <person name="Serra M."/>
            <person name="Gomez A."/>
        </authorList>
    </citation>
    <scope>NUCLEOTIDE SEQUENCE [LARGE SCALE GENOMIC DNA]</scope>
    <source>
        <strain evidence="1">HYR1</strain>
    </source>
</reference>
<name>A0A3M7QTP1_BRAPC</name>